<dbReference type="PANTHER" id="PTHR40780:SF3">
    <property type="entry name" value="DUF3669 DOMAIN-CONTAINING PROTEIN"/>
    <property type="match status" value="1"/>
</dbReference>
<keyword evidence="3" id="KW-1185">Reference proteome</keyword>
<proteinExistence type="predicted"/>
<dbReference type="Pfam" id="PF12417">
    <property type="entry name" value="DUF3669"/>
    <property type="match status" value="1"/>
</dbReference>
<dbReference type="Proteomes" id="UP000076744">
    <property type="component" value="Unassembled WGS sequence"/>
</dbReference>
<comment type="caution">
    <text evidence="2">The sequence shown here is derived from an EMBL/GenBank/DDBJ whole genome shotgun (WGS) entry which is preliminary data.</text>
</comment>
<organism evidence="2 3">
    <name type="scientific">Cordyceps fumosorosea (strain ARSEF 2679)</name>
    <name type="common">Isaria fumosorosea</name>
    <dbReference type="NCBI Taxonomy" id="1081104"/>
    <lineage>
        <taxon>Eukaryota</taxon>
        <taxon>Fungi</taxon>
        <taxon>Dikarya</taxon>
        <taxon>Ascomycota</taxon>
        <taxon>Pezizomycotina</taxon>
        <taxon>Sordariomycetes</taxon>
        <taxon>Hypocreomycetidae</taxon>
        <taxon>Hypocreales</taxon>
        <taxon>Cordycipitaceae</taxon>
        <taxon>Cordyceps</taxon>
    </lineage>
</organism>
<accession>A0A167VZU8</accession>
<evidence type="ECO:0000313" key="3">
    <source>
        <dbReference type="Proteomes" id="UP000076744"/>
    </source>
</evidence>
<dbReference type="AlphaFoldDB" id="A0A167VZU8"/>
<protein>
    <recommendedName>
        <fullName evidence="1">DUF3669 domain-containing protein</fullName>
    </recommendedName>
</protein>
<gene>
    <name evidence="2" type="ORF">ISF_05034</name>
</gene>
<dbReference type="RefSeq" id="XP_018704365.1">
    <property type="nucleotide sequence ID" value="XM_018848639.1"/>
</dbReference>
<dbReference type="GeneID" id="30021326"/>
<dbReference type="OrthoDB" id="2993351at2759"/>
<feature type="domain" description="DUF3669" evidence="1">
    <location>
        <begin position="226"/>
        <end position="245"/>
    </location>
</feature>
<dbReference type="EMBL" id="AZHB01000011">
    <property type="protein sequence ID" value="OAA63158.1"/>
    <property type="molecule type" value="Genomic_DNA"/>
</dbReference>
<evidence type="ECO:0000313" key="2">
    <source>
        <dbReference type="EMBL" id="OAA63158.1"/>
    </source>
</evidence>
<evidence type="ECO:0000259" key="1">
    <source>
        <dbReference type="Pfam" id="PF12417"/>
    </source>
</evidence>
<reference evidence="2 3" key="1">
    <citation type="journal article" date="2016" name="Genome Biol. Evol.">
        <title>Divergent and convergent evolution of fungal pathogenicity.</title>
        <authorList>
            <person name="Shang Y."/>
            <person name="Xiao G."/>
            <person name="Zheng P."/>
            <person name="Cen K."/>
            <person name="Zhan S."/>
            <person name="Wang C."/>
        </authorList>
    </citation>
    <scope>NUCLEOTIDE SEQUENCE [LARGE SCALE GENOMIC DNA]</scope>
    <source>
        <strain evidence="2 3">ARSEF 2679</strain>
    </source>
</reference>
<sequence>MEAFLNSTGKLTKIGQGFCGTVWAEEDGGTVVIKLADGEKHDKNYKDNAESGEGARAAINVNIPHHITFLNQTPILFWPAILPRLPAGFEACEALVSERIPPMSLALARDKANESCLVRPYLGRRRPEQGGPGPKQRFFSLRNFPLHMDQMEELGLPVAAYATAMADALAFLHWTARVDACDVELVLAAPRSATASPWSSSVGGGGGGGGGGGDEFYAEALGAHGMWMLDFDCCRPLEMSAEGMTRRGDVLLAQRPVLPAAGCERRVAGV</sequence>
<name>A0A167VZU8_CORFA</name>
<dbReference type="InterPro" id="IPR022137">
    <property type="entry name" value="Znf_prot_DUF3669"/>
</dbReference>
<dbReference type="PANTHER" id="PTHR40780">
    <property type="entry name" value="DUF3669 DOMAIN-CONTAINING PROTEIN"/>
    <property type="match status" value="1"/>
</dbReference>